<keyword evidence="5" id="KW-1185">Reference proteome</keyword>
<keyword evidence="1" id="KW-1133">Transmembrane helix</keyword>
<dbReference type="EMBL" id="ASWH01000001">
    <property type="protein sequence ID" value="EOW80882.1"/>
    <property type="molecule type" value="Genomic_DNA"/>
</dbReference>
<keyword evidence="1" id="KW-0472">Membrane</keyword>
<dbReference type="RefSeq" id="WP_010782124.1">
    <property type="nucleotide sequence ID" value="NZ_ASWH01000001.1"/>
</dbReference>
<organism evidence="2 4">
    <name type="scientific">Enterococcus gilvus ATCC BAA-350</name>
    <dbReference type="NCBI Taxonomy" id="1158614"/>
    <lineage>
        <taxon>Bacteria</taxon>
        <taxon>Bacillati</taxon>
        <taxon>Bacillota</taxon>
        <taxon>Bacilli</taxon>
        <taxon>Lactobacillales</taxon>
        <taxon>Enterococcaceae</taxon>
        <taxon>Enterococcus</taxon>
    </lineage>
</organism>
<accession>R2XGX1</accession>
<reference evidence="3 5" key="2">
    <citation type="submission" date="2013-03" db="EMBL/GenBank/DDBJ databases">
        <title>The Genome Sequence of Enterococcus gilvus ATCC BAA-350 (PacBio/Illumina hybrid assembly).</title>
        <authorList>
            <consortium name="The Broad Institute Genomics Platform"/>
            <consortium name="The Broad Institute Genome Sequencing Center for Infectious Disease"/>
            <person name="Earl A."/>
            <person name="Russ C."/>
            <person name="Gilmore M."/>
            <person name="Surin D."/>
            <person name="Walker B."/>
            <person name="Young S."/>
            <person name="Zeng Q."/>
            <person name="Gargeya S."/>
            <person name="Fitzgerald M."/>
            <person name="Haas B."/>
            <person name="Abouelleil A."/>
            <person name="Allen A.W."/>
            <person name="Alvarado L."/>
            <person name="Arachchi H.M."/>
            <person name="Berlin A.M."/>
            <person name="Chapman S.B."/>
            <person name="Gainer-Dewar J."/>
            <person name="Goldberg J."/>
            <person name="Griggs A."/>
            <person name="Gujja S."/>
            <person name="Hansen M."/>
            <person name="Howarth C."/>
            <person name="Imamovic A."/>
            <person name="Ireland A."/>
            <person name="Larimer J."/>
            <person name="McCowan C."/>
            <person name="Murphy C."/>
            <person name="Pearson M."/>
            <person name="Poon T.W."/>
            <person name="Priest M."/>
            <person name="Roberts A."/>
            <person name="Saif S."/>
            <person name="Shea T."/>
            <person name="Sisk P."/>
            <person name="Sykes S."/>
            <person name="Wortman J."/>
            <person name="Nusbaum C."/>
            <person name="Birren B."/>
        </authorList>
    </citation>
    <scope>NUCLEOTIDE SEQUENCE [LARGE SCALE GENOMIC DNA]</scope>
    <source>
        <strain evidence="3 5">ATCC BAA-350</strain>
    </source>
</reference>
<dbReference type="EMBL" id="AJDQ01000012">
    <property type="protein sequence ID" value="EOI53843.1"/>
    <property type="molecule type" value="Genomic_DNA"/>
</dbReference>
<dbReference type="OrthoDB" id="5244771at2"/>
<name>R2XGX1_9ENTE</name>
<evidence type="ECO:0008006" key="6">
    <source>
        <dbReference type="Google" id="ProtNLM"/>
    </source>
</evidence>
<evidence type="ECO:0000256" key="1">
    <source>
        <dbReference type="SAM" id="Phobius"/>
    </source>
</evidence>
<evidence type="ECO:0000313" key="4">
    <source>
        <dbReference type="Proteomes" id="UP000013750"/>
    </source>
</evidence>
<comment type="caution">
    <text evidence="2">The sequence shown here is derived from an EMBL/GenBank/DDBJ whole genome shotgun (WGS) entry which is preliminary data.</text>
</comment>
<sequence length="166" mass="19731">MKNQENRHEAEKRFVSDHFFEKGHWWNKFYIGLLTIVGWIAVSIPIYWTVSSTLLKNDSAFYHVWNDRTGEAIYYHTGFQFLVSLGIIILGVFFLTVRNNHRITHHEKVEKLYDEEGLQARKAALNAFYTERFGSEALRHEVRYYSVPEDKNLADDTIREHYKEAE</sequence>
<dbReference type="eggNOG" id="ENOG5032ZEG">
    <property type="taxonomic scope" value="Bacteria"/>
</dbReference>
<evidence type="ECO:0000313" key="5">
    <source>
        <dbReference type="Proteomes" id="UP000014160"/>
    </source>
</evidence>
<reference evidence="2 4" key="1">
    <citation type="submission" date="2013-02" db="EMBL/GenBank/DDBJ databases">
        <title>The Genome Sequence of Enterococcus gilvus ATCC BAA-350.</title>
        <authorList>
            <consortium name="The Broad Institute Genome Sequencing Platform"/>
            <consortium name="The Broad Institute Genome Sequencing Center for Infectious Disease"/>
            <person name="Earl A.M."/>
            <person name="Gilmore M.S."/>
            <person name="Lebreton F."/>
            <person name="Walker B."/>
            <person name="Young S.K."/>
            <person name="Zeng Q."/>
            <person name="Gargeya S."/>
            <person name="Fitzgerald M."/>
            <person name="Haas B."/>
            <person name="Abouelleil A."/>
            <person name="Alvarado L."/>
            <person name="Arachchi H.M."/>
            <person name="Berlin A.M."/>
            <person name="Chapman S.B."/>
            <person name="Dewar J."/>
            <person name="Goldberg J."/>
            <person name="Griggs A."/>
            <person name="Gujja S."/>
            <person name="Hansen M."/>
            <person name="Howarth C."/>
            <person name="Imamovic A."/>
            <person name="Larimer J."/>
            <person name="McCowan C."/>
            <person name="Murphy C."/>
            <person name="Neiman D."/>
            <person name="Pearson M."/>
            <person name="Priest M."/>
            <person name="Roberts A."/>
            <person name="Saif S."/>
            <person name="Shea T."/>
            <person name="Sisk P."/>
            <person name="Sykes S."/>
            <person name="Wortman J."/>
            <person name="Nusbaum C."/>
            <person name="Birren B."/>
        </authorList>
    </citation>
    <scope>NUCLEOTIDE SEQUENCE [LARGE SCALE GENOMIC DNA]</scope>
    <source>
        <strain evidence="2 4">ATCC BAA-350</strain>
    </source>
</reference>
<proteinExistence type="predicted"/>
<protein>
    <recommendedName>
        <fullName evidence="6">Poly-beta-1,6-N-acetyl-D-glucosamine biosynthesis protein PgaD</fullName>
    </recommendedName>
</protein>
<dbReference type="Proteomes" id="UP000013750">
    <property type="component" value="Unassembled WGS sequence"/>
</dbReference>
<evidence type="ECO:0000313" key="2">
    <source>
        <dbReference type="EMBL" id="EOI53843.1"/>
    </source>
</evidence>
<dbReference type="AlphaFoldDB" id="R2XGX1"/>
<feature type="transmembrane region" description="Helical" evidence="1">
    <location>
        <begin position="73"/>
        <end position="97"/>
    </location>
</feature>
<gene>
    <name evidence="3" type="ORF">I592_00166</name>
    <name evidence="2" type="ORF">UKC_03796</name>
</gene>
<evidence type="ECO:0000313" key="3">
    <source>
        <dbReference type="EMBL" id="EOW80882.1"/>
    </source>
</evidence>
<feature type="transmembrane region" description="Helical" evidence="1">
    <location>
        <begin position="29"/>
        <end position="48"/>
    </location>
</feature>
<dbReference type="PATRIC" id="fig|1158614.3.peg.3784"/>
<dbReference type="Proteomes" id="UP000014160">
    <property type="component" value="Unassembled WGS sequence"/>
</dbReference>
<dbReference type="HOGENOM" id="CLU_101317_0_1_9"/>
<keyword evidence="1" id="KW-0812">Transmembrane</keyword>